<gene>
    <name evidence="1" type="ORF">ACFOD4_08465</name>
</gene>
<comment type="caution">
    <text evidence="1">The sequence shown here is derived from an EMBL/GenBank/DDBJ whole genome shotgun (WGS) entry which is preliminary data.</text>
</comment>
<sequence length="148" mass="16516">MPLQDGAEVLFGYAVRHPATGGLSWVSSTEIEELDAVGGRARTRSGRLYELGRQIALEDIPVEGEEAWVAFELLLGHDVADPEAVPPRVVDPAADREWVAACKAARHLGVVAPRRIPREVAAFFDQYRVAYLAYRQDRSLIRHRWLQG</sequence>
<name>A0ABV7G0X9_9PROT</name>
<dbReference type="Proteomes" id="UP001595593">
    <property type="component" value="Unassembled WGS sequence"/>
</dbReference>
<accession>A0ABV7G0X9</accession>
<evidence type="ECO:0000313" key="1">
    <source>
        <dbReference type="EMBL" id="MFC3125090.1"/>
    </source>
</evidence>
<proteinExistence type="predicted"/>
<dbReference type="RefSeq" id="WP_379595563.1">
    <property type="nucleotide sequence ID" value="NZ_JBHRTN010000008.1"/>
</dbReference>
<organism evidence="1 2">
    <name type="scientific">Teichococcus globiformis</name>
    <dbReference type="NCBI Taxonomy" id="2307229"/>
    <lineage>
        <taxon>Bacteria</taxon>
        <taxon>Pseudomonadati</taxon>
        <taxon>Pseudomonadota</taxon>
        <taxon>Alphaproteobacteria</taxon>
        <taxon>Acetobacterales</taxon>
        <taxon>Roseomonadaceae</taxon>
        <taxon>Roseomonas</taxon>
    </lineage>
</organism>
<protein>
    <submittedName>
        <fullName evidence="1">Uncharacterized protein</fullName>
    </submittedName>
</protein>
<keyword evidence="2" id="KW-1185">Reference proteome</keyword>
<reference evidence="2" key="1">
    <citation type="journal article" date="2019" name="Int. J. Syst. Evol. Microbiol.">
        <title>The Global Catalogue of Microorganisms (GCM) 10K type strain sequencing project: providing services to taxonomists for standard genome sequencing and annotation.</title>
        <authorList>
            <consortium name="The Broad Institute Genomics Platform"/>
            <consortium name="The Broad Institute Genome Sequencing Center for Infectious Disease"/>
            <person name="Wu L."/>
            <person name="Ma J."/>
        </authorList>
    </citation>
    <scope>NUCLEOTIDE SEQUENCE [LARGE SCALE GENOMIC DNA]</scope>
    <source>
        <strain evidence="2">KCTC 52094</strain>
    </source>
</reference>
<evidence type="ECO:0000313" key="2">
    <source>
        <dbReference type="Proteomes" id="UP001595593"/>
    </source>
</evidence>
<dbReference type="EMBL" id="JBHRTN010000008">
    <property type="protein sequence ID" value="MFC3125090.1"/>
    <property type="molecule type" value="Genomic_DNA"/>
</dbReference>